<dbReference type="EMBL" id="JBHSHJ010000013">
    <property type="protein sequence ID" value="MFC4790042.1"/>
    <property type="molecule type" value="Genomic_DNA"/>
</dbReference>
<gene>
    <name evidence="2" type="ORF">ACFO6X_13730</name>
</gene>
<evidence type="ECO:0000256" key="1">
    <source>
        <dbReference type="SAM" id="MobiDB-lite"/>
    </source>
</evidence>
<dbReference type="Proteomes" id="UP001596001">
    <property type="component" value="Unassembled WGS sequence"/>
</dbReference>
<reference evidence="3" key="1">
    <citation type="journal article" date="2019" name="Int. J. Syst. Evol. Microbiol.">
        <title>The Global Catalogue of Microorganisms (GCM) 10K type strain sequencing project: providing services to taxonomists for standard genome sequencing and annotation.</title>
        <authorList>
            <consortium name="The Broad Institute Genomics Platform"/>
            <consortium name="The Broad Institute Genome Sequencing Center for Infectious Disease"/>
            <person name="Wu L."/>
            <person name="Ma J."/>
        </authorList>
    </citation>
    <scope>NUCLEOTIDE SEQUENCE [LARGE SCALE GENOMIC DNA]</scope>
    <source>
        <strain evidence="3">CCUG 49452</strain>
    </source>
</reference>
<accession>A0ABV9QH57</accession>
<feature type="compositionally biased region" description="Polar residues" evidence="1">
    <location>
        <begin position="43"/>
        <end position="52"/>
    </location>
</feature>
<evidence type="ECO:0000313" key="2">
    <source>
        <dbReference type="EMBL" id="MFC4790042.1"/>
    </source>
</evidence>
<organism evidence="2 3">
    <name type="scientific">Giesbergeria sinuosa</name>
    <dbReference type="NCBI Taxonomy" id="80883"/>
    <lineage>
        <taxon>Bacteria</taxon>
        <taxon>Pseudomonadati</taxon>
        <taxon>Pseudomonadota</taxon>
        <taxon>Betaproteobacteria</taxon>
        <taxon>Burkholderiales</taxon>
        <taxon>Comamonadaceae</taxon>
        <taxon>Giesbergeria</taxon>
    </lineage>
</organism>
<comment type="caution">
    <text evidence="2">The sequence shown here is derived from an EMBL/GenBank/DDBJ whole genome shotgun (WGS) entry which is preliminary data.</text>
</comment>
<proteinExistence type="predicted"/>
<protein>
    <submittedName>
        <fullName evidence="2">Uncharacterized protein</fullName>
    </submittedName>
</protein>
<feature type="region of interest" description="Disordered" evidence="1">
    <location>
        <begin position="35"/>
        <end position="65"/>
    </location>
</feature>
<dbReference type="RefSeq" id="WP_382434011.1">
    <property type="nucleotide sequence ID" value="NZ_JBHSHJ010000013.1"/>
</dbReference>
<sequence length="183" mass="19741">MEKPLLVGGGVLLLGLLGATGFVVPTLKANNPPVSTGVIPKRSTPTSPSTESIAAKTPVASWSKEDRRKKLTQLRTEMSAVLAQGHRASPQKSLALLNELEQLSQGEVDPRYFQTLRNILNESITVQTLNLELQKLSSSTAPQDVARTQAVLDEIRAASQRINHEAMLLKTYASAPLPGKKIP</sequence>
<keyword evidence="3" id="KW-1185">Reference proteome</keyword>
<name>A0ABV9QH57_9BURK</name>
<evidence type="ECO:0000313" key="3">
    <source>
        <dbReference type="Proteomes" id="UP001596001"/>
    </source>
</evidence>